<dbReference type="HOGENOM" id="CLU_100913_0_0_4"/>
<evidence type="ECO:0000259" key="2">
    <source>
        <dbReference type="Pfam" id="PF07589"/>
    </source>
</evidence>
<evidence type="ECO:0000256" key="1">
    <source>
        <dbReference type="SAM" id="SignalP"/>
    </source>
</evidence>
<accession>Q47G22</accession>
<feature type="chain" id="PRO_5004233487" description="Ice-binding protein C-terminal domain-containing protein" evidence="1">
    <location>
        <begin position="27"/>
        <end position="240"/>
    </location>
</feature>
<dbReference type="AlphaFoldDB" id="Q47G22"/>
<feature type="domain" description="Ice-binding protein C-terminal" evidence="2">
    <location>
        <begin position="217"/>
        <end position="238"/>
    </location>
</feature>
<dbReference type="InterPro" id="IPR013424">
    <property type="entry name" value="Ice-binding_C"/>
</dbReference>
<proteinExistence type="predicted"/>
<dbReference type="EMBL" id="CP000089">
    <property type="protein sequence ID" value="AAZ46209.1"/>
    <property type="molecule type" value="Genomic_DNA"/>
</dbReference>
<dbReference type="KEGG" id="dar:Daro_1460"/>
<dbReference type="NCBIfam" id="TIGR02595">
    <property type="entry name" value="PEP_CTERM"/>
    <property type="match status" value="1"/>
</dbReference>
<dbReference type="Pfam" id="PF07589">
    <property type="entry name" value="PEP-CTERM"/>
    <property type="match status" value="1"/>
</dbReference>
<name>Q47G22_DECAR</name>
<reference evidence="3" key="1">
    <citation type="submission" date="2005-08" db="EMBL/GenBank/DDBJ databases">
        <title>Complete sequence of Dechloromonas aromatica RCB.</title>
        <authorList>
            <person name="Salinero K.K."/>
            <person name="Copeland A."/>
            <person name="Lucas S."/>
            <person name="Lapidus A."/>
            <person name="Barry K."/>
            <person name="Detter J.C."/>
            <person name="Glavina T."/>
            <person name="Hammon N."/>
            <person name="Israni S."/>
            <person name="Pitluck S."/>
            <person name="Di Bartolo G."/>
            <person name="Trong S."/>
            <person name="Schmutz J."/>
            <person name="Larimer F."/>
            <person name="Land M."/>
            <person name="Ivanova N."/>
            <person name="Richardson P."/>
        </authorList>
    </citation>
    <scope>NUCLEOTIDE SEQUENCE</scope>
    <source>
        <strain evidence="3">RCB</strain>
    </source>
</reference>
<gene>
    <name evidence="3" type="ordered locus">Daro_1460</name>
</gene>
<keyword evidence="1" id="KW-0732">Signal</keyword>
<evidence type="ECO:0000313" key="3">
    <source>
        <dbReference type="EMBL" id="AAZ46209.1"/>
    </source>
</evidence>
<dbReference type="OrthoDB" id="8559815at2"/>
<dbReference type="eggNOG" id="ENOG502ZABV">
    <property type="taxonomic scope" value="Bacteria"/>
</dbReference>
<sequence>MNMTIKKVLVALSALAGSIFSANAMALTYYYTDWTSANPGGGTAQGVITLPDASTVGVTFDAIRTDGTHGSFLGVADASIWNPTTAYTSAQVSNASTFEALQLVGENNMTYRVTLSAPIKDPLMDVTTLGSSGIPATYVFDAPFTILSQGPTCCWGSGSLTQLAPNIIEGREGAGALQFDGTYSTFSWTMPNSEFWHAFTFGIRTTLAIEPDPPTNVPEPSSIALIFLSLAGLGIVRRRH</sequence>
<protein>
    <recommendedName>
        <fullName evidence="2">Ice-binding protein C-terminal domain-containing protein</fullName>
    </recommendedName>
</protein>
<organism evidence="3">
    <name type="scientific">Dechloromonas aromatica (strain RCB)</name>
    <dbReference type="NCBI Taxonomy" id="159087"/>
    <lineage>
        <taxon>Bacteria</taxon>
        <taxon>Pseudomonadati</taxon>
        <taxon>Pseudomonadota</taxon>
        <taxon>Betaproteobacteria</taxon>
        <taxon>Rhodocyclales</taxon>
        <taxon>Azonexaceae</taxon>
        <taxon>Dechloromonas</taxon>
    </lineage>
</organism>
<feature type="signal peptide" evidence="1">
    <location>
        <begin position="1"/>
        <end position="26"/>
    </location>
</feature>